<keyword evidence="1" id="KW-0560">Oxidoreductase</keyword>
<name>A0A026VRU3_OOCBI</name>
<evidence type="ECO:0000313" key="3">
    <source>
        <dbReference type="EMBL" id="EZA46452.1"/>
    </source>
</evidence>
<dbReference type="PANTHER" id="PTHR11011">
    <property type="entry name" value="MALE STERILITY PROTEIN 2-RELATED"/>
    <property type="match status" value="1"/>
</dbReference>
<dbReference type="SUPFAM" id="SSF51735">
    <property type="entry name" value="NAD(P)-binding Rossmann-fold domains"/>
    <property type="match status" value="1"/>
</dbReference>
<keyword evidence="4" id="KW-1185">Reference proteome</keyword>
<keyword evidence="1" id="KW-1133">Transmembrane helix</keyword>
<feature type="non-terminal residue" evidence="3">
    <location>
        <position position="1"/>
    </location>
</feature>
<keyword evidence="1" id="KW-0812">Transmembrane</keyword>
<keyword evidence="1" id="KW-0443">Lipid metabolism</keyword>
<feature type="transmembrane region" description="Helical" evidence="1">
    <location>
        <begin position="160"/>
        <end position="179"/>
    </location>
</feature>
<dbReference type="OrthoDB" id="429813at2759"/>
<sequence>NTMASHVMDFYNGKNVFVTGGTGFVGVCLIEKLLRCCPDVKNIYLLIRPKKGKEIAERLEELTQNSVFNRMREQEQTDLFKKLIPIAGDVGKENLGMSTVDRATVINTVQIVFHSAATLDFEADLKSTTTINLLGTRRIVQLCRDIKDLKVSQADVPLSYIVNILLYYCILIVTTNLLISLL</sequence>
<comment type="similarity">
    <text evidence="1">Belongs to the fatty acyl-CoA reductase family.</text>
</comment>
<evidence type="ECO:0000256" key="1">
    <source>
        <dbReference type="RuleBase" id="RU363097"/>
    </source>
</evidence>
<dbReference type="GO" id="GO:0080019">
    <property type="term" value="F:alcohol-forming very long-chain fatty acyl-CoA reductase activity"/>
    <property type="evidence" value="ECO:0007669"/>
    <property type="project" value="InterPro"/>
</dbReference>
<feature type="domain" description="Thioester reductase (TE)" evidence="2">
    <location>
        <begin position="18"/>
        <end position="150"/>
    </location>
</feature>
<dbReference type="InterPro" id="IPR013120">
    <property type="entry name" value="FAR_NAD-bd"/>
</dbReference>
<reference evidence="3 4" key="1">
    <citation type="journal article" date="2014" name="Curr. Biol.">
        <title>The genome of the clonal raider ant Cerapachys biroi.</title>
        <authorList>
            <person name="Oxley P.R."/>
            <person name="Ji L."/>
            <person name="Fetter-Pruneda I."/>
            <person name="McKenzie S.K."/>
            <person name="Li C."/>
            <person name="Hu H."/>
            <person name="Zhang G."/>
            <person name="Kronauer D.J."/>
        </authorList>
    </citation>
    <scope>NUCLEOTIDE SEQUENCE [LARGE SCALE GENOMIC DNA]</scope>
</reference>
<proteinExistence type="inferred from homology"/>
<organism evidence="3 4">
    <name type="scientific">Ooceraea biroi</name>
    <name type="common">Clonal raider ant</name>
    <name type="synonym">Cerapachys biroi</name>
    <dbReference type="NCBI Taxonomy" id="2015173"/>
    <lineage>
        <taxon>Eukaryota</taxon>
        <taxon>Metazoa</taxon>
        <taxon>Ecdysozoa</taxon>
        <taxon>Arthropoda</taxon>
        <taxon>Hexapoda</taxon>
        <taxon>Insecta</taxon>
        <taxon>Pterygota</taxon>
        <taxon>Neoptera</taxon>
        <taxon>Endopterygota</taxon>
        <taxon>Hymenoptera</taxon>
        <taxon>Apocrita</taxon>
        <taxon>Aculeata</taxon>
        <taxon>Formicoidea</taxon>
        <taxon>Formicidae</taxon>
        <taxon>Dorylinae</taxon>
        <taxon>Ooceraea</taxon>
    </lineage>
</organism>
<dbReference type="OMA" id="CLRDKCI"/>
<keyword evidence="1" id="KW-0444">Lipid biosynthesis</keyword>
<dbReference type="GO" id="GO:0035336">
    <property type="term" value="P:long-chain fatty-acyl-CoA metabolic process"/>
    <property type="evidence" value="ECO:0007669"/>
    <property type="project" value="TreeGrafter"/>
</dbReference>
<comment type="catalytic activity">
    <reaction evidence="1">
        <text>a long-chain fatty acyl-CoA + 2 NADPH + 2 H(+) = a long-chain primary fatty alcohol + 2 NADP(+) + CoA</text>
        <dbReference type="Rhea" id="RHEA:52716"/>
        <dbReference type="ChEBI" id="CHEBI:15378"/>
        <dbReference type="ChEBI" id="CHEBI:57287"/>
        <dbReference type="ChEBI" id="CHEBI:57783"/>
        <dbReference type="ChEBI" id="CHEBI:58349"/>
        <dbReference type="ChEBI" id="CHEBI:77396"/>
        <dbReference type="ChEBI" id="CHEBI:83139"/>
        <dbReference type="EC" id="1.2.1.84"/>
    </reaction>
</comment>
<evidence type="ECO:0000313" key="4">
    <source>
        <dbReference type="Proteomes" id="UP000053097"/>
    </source>
</evidence>
<dbReference type="InterPro" id="IPR036291">
    <property type="entry name" value="NAD(P)-bd_dom_sf"/>
</dbReference>
<dbReference type="GO" id="GO:0102965">
    <property type="term" value="F:alcohol-forming long-chain fatty acyl-CoA reductase activity"/>
    <property type="evidence" value="ECO:0007669"/>
    <property type="project" value="UniProtKB-EC"/>
</dbReference>
<dbReference type="EMBL" id="KK111223">
    <property type="protein sequence ID" value="EZA46452.1"/>
    <property type="molecule type" value="Genomic_DNA"/>
</dbReference>
<dbReference type="Pfam" id="PF07993">
    <property type="entry name" value="NAD_binding_4"/>
    <property type="match status" value="1"/>
</dbReference>
<evidence type="ECO:0000259" key="2">
    <source>
        <dbReference type="Pfam" id="PF07993"/>
    </source>
</evidence>
<dbReference type="EC" id="1.2.1.84" evidence="1"/>
<keyword evidence="1" id="KW-0521">NADP</keyword>
<dbReference type="AlphaFoldDB" id="A0A026VRU3"/>
<keyword evidence="1" id="KW-0472">Membrane</keyword>
<accession>A0A026VRU3</accession>
<dbReference type="InterPro" id="IPR026055">
    <property type="entry name" value="FAR"/>
</dbReference>
<gene>
    <name evidence="3" type="ORF">X777_00144</name>
</gene>
<dbReference type="Gene3D" id="3.40.50.720">
    <property type="entry name" value="NAD(P)-binding Rossmann-like Domain"/>
    <property type="match status" value="1"/>
</dbReference>
<dbReference type="PANTHER" id="PTHR11011:SF45">
    <property type="entry name" value="FATTY ACYL-COA REDUCTASE CG8306-RELATED"/>
    <property type="match status" value="1"/>
</dbReference>
<protein>
    <recommendedName>
        <fullName evidence="1">Fatty acyl-CoA reductase</fullName>
        <ecNumber evidence="1">1.2.1.84</ecNumber>
    </recommendedName>
</protein>
<dbReference type="GO" id="GO:0005777">
    <property type="term" value="C:peroxisome"/>
    <property type="evidence" value="ECO:0007669"/>
    <property type="project" value="TreeGrafter"/>
</dbReference>
<dbReference type="Proteomes" id="UP000053097">
    <property type="component" value="Unassembled WGS sequence"/>
</dbReference>
<comment type="function">
    <text evidence="1">Catalyzes the reduction of fatty acyl-CoA to fatty alcohols.</text>
</comment>